<proteinExistence type="predicted"/>
<evidence type="ECO:0000313" key="1">
    <source>
        <dbReference type="EMBL" id="KAF2827960.1"/>
    </source>
</evidence>
<protein>
    <submittedName>
        <fullName evidence="1">Uncharacterized protein</fullName>
    </submittedName>
</protein>
<organism evidence="1 2">
    <name type="scientific">Ophiobolus disseminans</name>
    <dbReference type="NCBI Taxonomy" id="1469910"/>
    <lineage>
        <taxon>Eukaryota</taxon>
        <taxon>Fungi</taxon>
        <taxon>Dikarya</taxon>
        <taxon>Ascomycota</taxon>
        <taxon>Pezizomycotina</taxon>
        <taxon>Dothideomycetes</taxon>
        <taxon>Pleosporomycetidae</taxon>
        <taxon>Pleosporales</taxon>
        <taxon>Pleosporineae</taxon>
        <taxon>Phaeosphaeriaceae</taxon>
        <taxon>Ophiobolus</taxon>
    </lineage>
</organism>
<evidence type="ECO:0000313" key="2">
    <source>
        <dbReference type="Proteomes" id="UP000799424"/>
    </source>
</evidence>
<dbReference type="AlphaFoldDB" id="A0A6A7A3R3"/>
<dbReference type="OrthoDB" id="3786129at2759"/>
<keyword evidence="2" id="KW-1185">Reference proteome</keyword>
<feature type="non-terminal residue" evidence="1">
    <location>
        <position position="116"/>
    </location>
</feature>
<dbReference type="EMBL" id="MU006223">
    <property type="protein sequence ID" value="KAF2827960.1"/>
    <property type="molecule type" value="Genomic_DNA"/>
</dbReference>
<dbReference type="Proteomes" id="UP000799424">
    <property type="component" value="Unassembled WGS sequence"/>
</dbReference>
<gene>
    <name evidence="1" type="ORF">CC86DRAFT_273539</name>
</gene>
<feature type="non-terminal residue" evidence="1">
    <location>
        <position position="1"/>
    </location>
</feature>
<name>A0A6A7A3R3_9PLEO</name>
<reference evidence="1" key="1">
    <citation type="journal article" date="2020" name="Stud. Mycol.">
        <title>101 Dothideomycetes genomes: a test case for predicting lifestyles and emergence of pathogens.</title>
        <authorList>
            <person name="Haridas S."/>
            <person name="Albert R."/>
            <person name="Binder M."/>
            <person name="Bloem J."/>
            <person name="Labutti K."/>
            <person name="Salamov A."/>
            <person name="Andreopoulos B."/>
            <person name="Baker S."/>
            <person name="Barry K."/>
            <person name="Bills G."/>
            <person name="Bluhm B."/>
            <person name="Cannon C."/>
            <person name="Castanera R."/>
            <person name="Culley D."/>
            <person name="Daum C."/>
            <person name="Ezra D."/>
            <person name="Gonzalez J."/>
            <person name="Henrissat B."/>
            <person name="Kuo A."/>
            <person name="Liang C."/>
            <person name="Lipzen A."/>
            <person name="Lutzoni F."/>
            <person name="Magnuson J."/>
            <person name="Mondo S."/>
            <person name="Nolan M."/>
            <person name="Ohm R."/>
            <person name="Pangilinan J."/>
            <person name="Park H.-J."/>
            <person name="Ramirez L."/>
            <person name="Alfaro M."/>
            <person name="Sun H."/>
            <person name="Tritt A."/>
            <person name="Yoshinaga Y."/>
            <person name="Zwiers L.-H."/>
            <person name="Turgeon B."/>
            <person name="Goodwin S."/>
            <person name="Spatafora J."/>
            <person name="Crous P."/>
            <person name="Grigoriev I."/>
        </authorList>
    </citation>
    <scope>NUCLEOTIDE SEQUENCE</scope>
    <source>
        <strain evidence="1">CBS 113818</strain>
    </source>
</reference>
<accession>A0A6A7A3R3</accession>
<sequence>NVWSQTGHVLVLVNDPEKQSDGVFIFDPRYQNNFLSSRFVTKSFGLALQETEGVPVFETPDGFKVRQSISCSWWTYGLTHLDYATFHVIESDTFEVIIGRRTIETLGLSKPRSKII</sequence>